<evidence type="ECO:0000313" key="10">
    <source>
        <dbReference type="EMBL" id="GJD64262.1"/>
    </source>
</evidence>
<dbReference type="Proteomes" id="UP001055286">
    <property type="component" value="Unassembled WGS sequence"/>
</dbReference>
<dbReference type="InterPro" id="IPR050482">
    <property type="entry name" value="Sensor_HK_TwoCompSys"/>
</dbReference>
<evidence type="ECO:0000256" key="3">
    <source>
        <dbReference type="ARBA" id="ARBA00022553"/>
    </source>
</evidence>
<protein>
    <recommendedName>
        <fullName evidence="2">histidine kinase</fullName>
        <ecNumber evidence="2">2.7.13.3</ecNumber>
    </recommendedName>
</protein>
<dbReference type="GO" id="GO:0000155">
    <property type="term" value="F:phosphorelay sensor kinase activity"/>
    <property type="evidence" value="ECO:0007669"/>
    <property type="project" value="InterPro"/>
</dbReference>
<keyword evidence="11" id="KW-1185">Reference proteome</keyword>
<dbReference type="InterPro" id="IPR036890">
    <property type="entry name" value="HATPase_C_sf"/>
</dbReference>
<sequence length="294" mass="32832">MSYSEHCEPVAGALVSSQSHGHQLISRMRGVRKITSDFVIRLQDASPIQYVRSLGHRRQHRSSASSHVRWNPTVRDRDAAWTLLEQARQEERLRLARDLHDQTGQQIACIKLGLHILKQDLAPAEASKIGALTELVDELAHDIGRAIADLRPPGLDCFGLVPTLQMLFEDWARQSGVTVEFKVDVPCLPSLQPDLEVTLYRVAQEALTNIMRHAGDATYVRCYIHHTKSELYMSIRDDGAGFDRTTRPSPARRRGWGIEGMRERVARVGGKLLIDSAPAAGTWVQVIVPVRSAA</sequence>
<comment type="catalytic activity">
    <reaction evidence="1">
        <text>ATP + protein L-histidine = ADP + protein N-phospho-L-histidine.</text>
        <dbReference type="EC" id="2.7.13.3"/>
    </reaction>
</comment>
<dbReference type="InterPro" id="IPR011712">
    <property type="entry name" value="Sig_transdc_His_kin_sub3_dim/P"/>
</dbReference>
<evidence type="ECO:0000256" key="1">
    <source>
        <dbReference type="ARBA" id="ARBA00000085"/>
    </source>
</evidence>
<dbReference type="RefSeq" id="WP_238192403.1">
    <property type="nucleotide sequence ID" value="NZ_BPQJ01000023.1"/>
</dbReference>
<proteinExistence type="predicted"/>
<evidence type="ECO:0000313" key="11">
    <source>
        <dbReference type="Proteomes" id="UP001055286"/>
    </source>
</evidence>
<keyword evidence="6" id="KW-0418">Kinase</keyword>
<evidence type="ECO:0000256" key="8">
    <source>
        <dbReference type="ARBA" id="ARBA00023012"/>
    </source>
</evidence>
<feature type="domain" description="Histidine kinase/HSP90-like ATPase" evidence="9">
    <location>
        <begin position="194"/>
        <end position="292"/>
    </location>
</feature>
<organism evidence="10 11">
    <name type="scientific">Methylobacterium frigidaeris</name>
    <dbReference type="NCBI Taxonomy" id="2038277"/>
    <lineage>
        <taxon>Bacteria</taxon>
        <taxon>Pseudomonadati</taxon>
        <taxon>Pseudomonadota</taxon>
        <taxon>Alphaproteobacteria</taxon>
        <taxon>Hyphomicrobiales</taxon>
        <taxon>Methylobacteriaceae</taxon>
        <taxon>Methylobacterium</taxon>
    </lineage>
</organism>
<keyword evidence="3" id="KW-0597">Phosphoprotein</keyword>
<name>A0AA37HEC3_9HYPH</name>
<evidence type="ECO:0000256" key="4">
    <source>
        <dbReference type="ARBA" id="ARBA00022679"/>
    </source>
</evidence>
<comment type="caution">
    <text evidence="10">The sequence shown here is derived from an EMBL/GenBank/DDBJ whole genome shotgun (WGS) entry which is preliminary data.</text>
</comment>
<evidence type="ECO:0000256" key="2">
    <source>
        <dbReference type="ARBA" id="ARBA00012438"/>
    </source>
</evidence>
<gene>
    <name evidence="10" type="ORF">MPEAHAMD_4443</name>
</gene>
<dbReference type="Pfam" id="PF07730">
    <property type="entry name" value="HisKA_3"/>
    <property type="match status" value="1"/>
</dbReference>
<evidence type="ECO:0000256" key="7">
    <source>
        <dbReference type="ARBA" id="ARBA00022840"/>
    </source>
</evidence>
<dbReference type="InterPro" id="IPR003594">
    <property type="entry name" value="HATPase_dom"/>
</dbReference>
<dbReference type="Gene3D" id="3.30.565.10">
    <property type="entry name" value="Histidine kinase-like ATPase, C-terminal domain"/>
    <property type="match status" value="1"/>
</dbReference>
<dbReference type="SMART" id="SM00387">
    <property type="entry name" value="HATPase_c"/>
    <property type="match status" value="1"/>
</dbReference>
<dbReference type="CDD" id="cd16917">
    <property type="entry name" value="HATPase_UhpB-NarQ-NarX-like"/>
    <property type="match status" value="1"/>
</dbReference>
<dbReference type="EMBL" id="BPQJ01000023">
    <property type="protein sequence ID" value="GJD64262.1"/>
    <property type="molecule type" value="Genomic_DNA"/>
</dbReference>
<evidence type="ECO:0000259" key="9">
    <source>
        <dbReference type="SMART" id="SM00387"/>
    </source>
</evidence>
<dbReference type="PANTHER" id="PTHR24421">
    <property type="entry name" value="NITRATE/NITRITE SENSOR PROTEIN NARX-RELATED"/>
    <property type="match status" value="1"/>
</dbReference>
<dbReference type="EC" id="2.7.13.3" evidence="2"/>
<keyword evidence="5" id="KW-0547">Nucleotide-binding</keyword>
<dbReference type="AlphaFoldDB" id="A0AA37HEC3"/>
<dbReference type="Pfam" id="PF02518">
    <property type="entry name" value="HATPase_c"/>
    <property type="match status" value="1"/>
</dbReference>
<dbReference type="GO" id="GO:0005524">
    <property type="term" value="F:ATP binding"/>
    <property type="evidence" value="ECO:0007669"/>
    <property type="project" value="UniProtKB-KW"/>
</dbReference>
<dbReference type="PANTHER" id="PTHR24421:SF10">
    <property type="entry name" value="NITRATE_NITRITE SENSOR PROTEIN NARQ"/>
    <property type="match status" value="1"/>
</dbReference>
<dbReference type="GO" id="GO:0016020">
    <property type="term" value="C:membrane"/>
    <property type="evidence" value="ECO:0007669"/>
    <property type="project" value="InterPro"/>
</dbReference>
<accession>A0AA37HEC3</accession>
<keyword evidence="8" id="KW-0902">Two-component regulatory system</keyword>
<dbReference type="SUPFAM" id="SSF55874">
    <property type="entry name" value="ATPase domain of HSP90 chaperone/DNA topoisomerase II/histidine kinase"/>
    <property type="match status" value="1"/>
</dbReference>
<evidence type="ECO:0000256" key="6">
    <source>
        <dbReference type="ARBA" id="ARBA00022777"/>
    </source>
</evidence>
<dbReference type="Gene3D" id="1.20.5.1930">
    <property type="match status" value="1"/>
</dbReference>
<evidence type="ECO:0000256" key="5">
    <source>
        <dbReference type="ARBA" id="ARBA00022741"/>
    </source>
</evidence>
<keyword evidence="4" id="KW-0808">Transferase</keyword>
<reference evidence="10" key="1">
    <citation type="journal article" date="2016" name="Front. Microbiol.">
        <title>Genome Sequence of the Piezophilic, Mesophilic Sulfate-Reducing Bacterium Desulfovibrio indicus J2T.</title>
        <authorList>
            <person name="Cao J."/>
            <person name="Maignien L."/>
            <person name="Shao Z."/>
            <person name="Alain K."/>
            <person name="Jebbar M."/>
        </authorList>
    </citation>
    <scope>NUCLEOTIDE SEQUENCE</scope>
    <source>
        <strain evidence="10">JCM 32048</strain>
    </source>
</reference>
<keyword evidence="7" id="KW-0067">ATP-binding</keyword>
<dbReference type="GO" id="GO:0046983">
    <property type="term" value="F:protein dimerization activity"/>
    <property type="evidence" value="ECO:0007669"/>
    <property type="project" value="InterPro"/>
</dbReference>
<reference evidence="10" key="2">
    <citation type="submission" date="2021-08" db="EMBL/GenBank/DDBJ databases">
        <authorList>
            <person name="Tani A."/>
            <person name="Ola A."/>
            <person name="Ogura Y."/>
            <person name="Katsura K."/>
            <person name="Hayashi T."/>
        </authorList>
    </citation>
    <scope>NUCLEOTIDE SEQUENCE</scope>
    <source>
        <strain evidence="10">JCM 32048</strain>
    </source>
</reference>